<accession>A0A1I6P0U8</accession>
<evidence type="ECO:0000313" key="3">
    <source>
        <dbReference type="EMBL" id="SFS33812.1"/>
    </source>
</evidence>
<evidence type="ECO:0000256" key="1">
    <source>
        <dbReference type="SAM" id="MobiDB-lite"/>
    </source>
</evidence>
<dbReference type="GO" id="GO:0006355">
    <property type="term" value="P:regulation of DNA-templated transcription"/>
    <property type="evidence" value="ECO:0007669"/>
    <property type="project" value="InterPro"/>
</dbReference>
<dbReference type="AlphaFoldDB" id="A0A1I6P0U8"/>
<dbReference type="Gene3D" id="1.10.1220.10">
    <property type="entry name" value="Met repressor-like"/>
    <property type="match status" value="1"/>
</dbReference>
<dbReference type="OrthoDB" id="2389872at2"/>
<dbReference type="RefSeq" id="WP_139273986.1">
    <property type="nucleotide sequence ID" value="NZ_FOZX01000001.1"/>
</dbReference>
<feature type="region of interest" description="Disordered" evidence="1">
    <location>
        <begin position="71"/>
        <end position="93"/>
    </location>
</feature>
<reference evidence="4" key="1">
    <citation type="submission" date="2016-10" db="EMBL/GenBank/DDBJ databases">
        <authorList>
            <person name="Varghese N."/>
            <person name="Submissions S."/>
        </authorList>
    </citation>
    <scope>NUCLEOTIDE SEQUENCE [LARGE SCALE GENOMIC DNA]</scope>
    <source>
        <strain evidence="4">DSM 44771</strain>
    </source>
</reference>
<gene>
    <name evidence="3" type="ORF">SAMN05660874_00341</name>
</gene>
<dbReference type="InterPro" id="IPR010985">
    <property type="entry name" value="Ribbon_hlx_hlx"/>
</dbReference>
<evidence type="ECO:0000313" key="4">
    <source>
        <dbReference type="Proteomes" id="UP000198852"/>
    </source>
</evidence>
<dbReference type="InterPro" id="IPR013321">
    <property type="entry name" value="Arc_rbn_hlx_hlx"/>
</dbReference>
<dbReference type="Pfam" id="PF22513">
    <property type="entry name" value="FitA-like_RHH"/>
    <property type="match status" value="1"/>
</dbReference>
<dbReference type="STRING" id="95161.SAMN05660874_00341"/>
<feature type="compositionally biased region" description="Acidic residues" evidence="1">
    <location>
        <begin position="78"/>
        <end position="93"/>
    </location>
</feature>
<proteinExistence type="predicted"/>
<name>A0A1I6P0U8_9PSEU</name>
<dbReference type="InterPro" id="IPR053853">
    <property type="entry name" value="FitA-like_RHH"/>
</dbReference>
<dbReference type="Proteomes" id="UP000198852">
    <property type="component" value="Unassembled WGS sequence"/>
</dbReference>
<protein>
    <recommendedName>
        <fullName evidence="2">Antitoxin FitA-like ribbon-helix-helix domain-containing protein</fullName>
    </recommendedName>
</protein>
<dbReference type="EMBL" id="FOZX01000001">
    <property type="protein sequence ID" value="SFS33812.1"/>
    <property type="molecule type" value="Genomic_DNA"/>
</dbReference>
<evidence type="ECO:0000259" key="2">
    <source>
        <dbReference type="Pfam" id="PF22513"/>
    </source>
</evidence>
<organism evidence="3 4">
    <name type="scientific">Saccharopolyspora flava</name>
    <dbReference type="NCBI Taxonomy" id="95161"/>
    <lineage>
        <taxon>Bacteria</taxon>
        <taxon>Bacillati</taxon>
        <taxon>Actinomycetota</taxon>
        <taxon>Actinomycetes</taxon>
        <taxon>Pseudonocardiales</taxon>
        <taxon>Pseudonocardiaceae</taxon>
        <taxon>Saccharopolyspora</taxon>
    </lineage>
</organism>
<keyword evidence="4" id="KW-1185">Reference proteome</keyword>
<sequence length="93" mass="10266">MTALTARGFDDETFDRLRVQAARHGRTMGAEALEIIRKEVLTSADRGFGSRIHALFADLSLDDFEVPRASAQAGGFEGLDEPALAEEEDEDRR</sequence>
<feature type="domain" description="Antitoxin FitA-like ribbon-helix-helix" evidence="2">
    <location>
        <begin position="3"/>
        <end position="39"/>
    </location>
</feature>
<dbReference type="SUPFAM" id="SSF47598">
    <property type="entry name" value="Ribbon-helix-helix"/>
    <property type="match status" value="1"/>
</dbReference>